<keyword evidence="1" id="KW-0175">Coiled coil</keyword>
<evidence type="ECO:0000313" key="3">
    <source>
        <dbReference type="Proteomes" id="UP000639403"/>
    </source>
</evidence>
<dbReference type="AlphaFoldDB" id="A0A8H7U179"/>
<sequence>MVHIQASHEVSALDLVAAQTSEIGKVRSELEALKTQLDEHVAMQNEHANTEVLREEIQSLLRLVGEILRGREDQKQLDRLQKKLMEAEVNKAGLRQQLTEARNALCEAISQREQLIAEYGQACEGKESLLDEVKAVKANSEIERDAFIKQLAEVEQSLASTNAQLDDMHEYTITLQKDQEWYEKELTQSRETISTLLRELSEQEEVCRRSQDELAAARTRGSGLNRWLLHSTQADLGRVQVEIAILSIAVRNR</sequence>
<name>A0A8H7U179_9APHY</name>
<dbReference type="Proteomes" id="UP000639403">
    <property type="component" value="Unassembled WGS sequence"/>
</dbReference>
<feature type="coiled-coil region" evidence="1">
    <location>
        <begin position="186"/>
        <end position="220"/>
    </location>
</feature>
<evidence type="ECO:0000256" key="1">
    <source>
        <dbReference type="SAM" id="Coils"/>
    </source>
</evidence>
<feature type="coiled-coil region" evidence="1">
    <location>
        <begin position="70"/>
        <end position="104"/>
    </location>
</feature>
<reference evidence="2" key="1">
    <citation type="submission" date="2020-11" db="EMBL/GenBank/DDBJ databases">
        <authorList>
            <person name="Koelle M."/>
            <person name="Horta M.A.C."/>
            <person name="Nowrousian M."/>
            <person name="Ohm R.A."/>
            <person name="Benz P."/>
            <person name="Pilgard A."/>
        </authorList>
    </citation>
    <scope>NUCLEOTIDE SEQUENCE</scope>
    <source>
        <strain evidence="2">FPRL280</strain>
    </source>
</reference>
<organism evidence="2 3">
    <name type="scientific">Rhodonia placenta</name>
    <dbReference type="NCBI Taxonomy" id="104341"/>
    <lineage>
        <taxon>Eukaryota</taxon>
        <taxon>Fungi</taxon>
        <taxon>Dikarya</taxon>
        <taxon>Basidiomycota</taxon>
        <taxon>Agaricomycotina</taxon>
        <taxon>Agaricomycetes</taxon>
        <taxon>Polyporales</taxon>
        <taxon>Adustoporiaceae</taxon>
        <taxon>Rhodonia</taxon>
    </lineage>
</organism>
<gene>
    <name evidence="2" type="ORF">IEO21_05794</name>
</gene>
<dbReference type="EMBL" id="JADOXO010000113">
    <property type="protein sequence ID" value="KAF9813058.1"/>
    <property type="molecule type" value="Genomic_DNA"/>
</dbReference>
<proteinExistence type="predicted"/>
<accession>A0A8H7U179</accession>
<reference evidence="2" key="2">
    <citation type="journal article" name="Front. Microbiol.">
        <title>Degradative Capacity of Two Strains of Rhodonia placenta: From Phenotype to Genotype.</title>
        <authorList>
            <person name="Kolle M."/>
            <person name="Horta M.A.C."/>
            <person name="Nowrousian M."/>
            <person name="Ohm R.A."/>
            <person name="Benz J.P."/>
            <person name="Pilgard A."/>
        </authorList>
    </citation>
    <scope>NUCLEOTIDE SEQUENCE</scope>
    <source>
        <strain evidence="2">FPRL280</strain>
    </source>
</reference>
<evidence type="ECO:0000313" key="2">
    <source>
        <dbReference type="EMBL" id="KAF9813058.1"/>
    </source>
</evidence>
<protein>
    <submittedName>
        <fullName evidence="2">Uncharacterized protein</fullName>
    </submittedName>
</protein>
<comment type="caution">
    <text evidence="2">The sequence shown here is derived from an EMBL/GenBank/DDBJ whole genome shotgun (WGS) entry which is preliminary data.</text>
</comment>